<dbReference type="InterPro" id="IPR029062">
    <property type="entry name" value="Class_I_gatase-like"/>
</dbReference>
<dbReference type="Proteomes" id="UP001194580">
    <property type="component" value="Unassembled WGS sequence"/>
</dbReference>
<accession>A0AAD4D6Z8</accession>
<dbReference type="CDD" id="cd03139">
    <property type="entry name" value="GATase1_PfpI_2"/>
    <property type="match status" value="1"/>
</dbReference>
<evidence type="ECO:0000259" key="1">
    <source>
        <dbReference type="Pfam" id="PF01965"/>
    </source>
</evidence>
<organism evidence="2 3">
    <name type="scientific">Linnemannia exigua</name>
    <dbReference type="NCBI Taxonomy" id="604196"/>
    <lineage>
        <taxon>Eukaryota</taxon>
        <taxon>Fungi</taxon>
        <taxon>Fungi incertae sedis</taxon>
        <taxon>Mucoromycota</taxon>
        <taxon>Mortierellomycotina</taxon>
        <taxon>Mortierellomycetes</taxon>
        <taxon>Mortierellales</taxon>
        <taxon>Mortierellaceae</taxon>
        <taxon>Linnemannia</taxon>
    </lineage>
</organism>
<dbReference type="AlphaFoldDB" id="A0AAD4D6Z8"/>
<dbReference type="Gene3D" id="3.40.50.880">
    <property type="match status" value="1"/>
</dbReference>
<sequence>MAPLAPHGPFPKIPKGSGRLRLGAFVFDGSDLLDIMGPMRIFGEELNTLDMEINFVAATLEPITTSQQVTITPKYLVSDTAQKFDLFFIPGGIGTRAIVKMDELMGYIKTHIEQSTWTMTVCTGAGVLAKTGLIDGYNVTTNKMVFEETTLQGPKVNWIKRARWVQDGKYVTSSGVSAGIDAALYILSELRSTEVAEHIATYIEYTWHRVASEDPFADSYPYTRS</sequence>
<dbReference type="SUPFAM" id="SSF52317">
    <property type="entry name" value="Class I glutamine amidotransferase-like"/>
    <property type="match status" value="1"/>
</dbReference>
<protein>
    <recommendedName>
        <fullName evidence="1">DJ-1/PfpI domain-containing protein</fullName>
    </recommendedName>
</protein>
<dbReference type="PANTHER" id="PTHR43130">
    <property type="entry name" value="ARAC-FAMILY TRANSCRIPTIONAL REGULATOR"/>
    <property type="match status" value="1"/>
</dbReference>
<dbReference type="Pfam" id="PF01965">
    <property type="entry name" value="DJ-1_PfpI"/>
    <property type="match status" value="1"/>
</dbReference>
<feature type="domain" description="DJ-1/PfpI" evidence="1">
    <location>
        <begin position="25"/>
        <end position="188"/>
    </location>
</feature>
<evidence type="ECO:0000313" key="3">
    <source>
        <dbReference type="Proteomes" id="UP001194580"/>
    </source>
</evidence>
<dbReference type="InterPro" id="IPR052158">
    <property type="entry name" value="INH-QAR"/>
</dbReference>
<evidence type="ECO:0000313" key="2">
    <source>
        <dbReference type="EMBL" id="KAG0270927.1"/>
    </source>
</evidence>
<keyword evidence="3" id="KW-1185">Reference proteome</keyword>
<dbReference type="PANTHER" id="PTHR43130:SF15">
    <property type="entry name" value="THIJ_PFPI FAMILY PROTEIN (AFU_ORTHOLOGUE AFUA_5G14240)"/>
    <property type="match status" value="1"/>
</dbReference>
<comment type="caution">
    <text evidence="2">The sequence shown here is derived from an EMBL/GenBank/DDBJ whole genome shotgun (WGS) entry which is preliminary data.</text>
</comment>
<gene>
    <name evidence="2" type="ORF">BGZ95_001351</name>
</gene>
<dbReference type="InterPro" id="IPR002818">
    <property type="entry name" value="DJ-1/PfpI"/>
</dbReference>
<dbReference type="EMBL" id="JAAAIL010001275">
    <property type="protein sequence ID" value="KAG0270927.1"/>
    <property type="molecule type" value="Genomic_DNA"/>
</dbReference>
<reference evidence="2" key="1">
    <citation type="journal article" date="2020" name="Fungal Divers.">
        <title>Resolving the Mortierellaceae phylogeny through synthesis of multi-gene phylogenetics and phylogenomics.</title>
        <authorList>
            <person name="Vandepol N."/>
            <person name="Liber J."/>
            <person name="Desiro A."/>
            <person name="Na H."/>
            <person name="Kennedy M."/>
            <person name="Barry K."/>
            <person name="Grigoriev I.V."/>
            <person name="Miller A.N."/>
            <person name="O'Donnell K."/>
            <person name="Stajich J.E."/>
            <person name="Bonito G."/>
        </authorList>
    </citation>
    <scope>NUCLEOTIDE SEQUENCE</scope>
    <source>
        <strain evidence="2">NRRL 28262</strain>
    </source>
</reference>
<name>A0AAD4D6Z8_9FUNG</name>
<proteinExistence type="predicted"/>